<feature type="domain" description="Sushi" evidence="6">
    <location>
        <begin position="1155"/>
        <end position="1219"/>
    </location>
</feature>
<feature type="domain" description="Sushi" evidence="6">
    <location>
        <begin position="352"/>
        <end position="414"/>
    </location>
</feature>
<feature type="domain" description="Sushi" evidence="6">
    <location>
        <begin position="1323"/>
        <end position="1385"/>
    </location>
</feature>
<sequence>MSALELGRQRGQAAVLGSFLTAALIVAVQSLCDPPPRLQSAELKEQHQGMAKYPYNFRAEYTCRPGYVKAVNVPNVLVCGRSGKWYGSRDMCTPKPCTYPGEPPNGRAILAGKLSLGSAVNFTCNTGYRLLGSSQINCVVRNEVVTWDRDIPICEVIPCEPPPEIADGEHSGVDKELFVYGDSITYRCRSTRRAERPLSLVGDASIFCTTTDNVNGVWSSPAPQCKVVTCEPPRVENGKLLSGYRSEYTYGDTVMFDCNFRYTLNGSDTSTCRDSNQWDPPLPLCQLSSCDEPPHVYNAIKARLAGNLFPVDTVVTYECQEGHQFSTGETTWHIRCLPNFMWSQTPPACQRIRCSNPDIPYRKHRWDEKDYYVYGQRLEVTCQDGFTFKGHGSSITLWCGSDGRWDPAAPECVREPHCPKPDVHHAVEVYQSKKDYTVGTRVRLACNEGFLLHGPDSTECQADATWAPALPFCDKVCGPPPQISNGQHSGSGGKQFLYGAKVTYTCERGLSLIGDESIYCISDDGENLAWSGPAPECKVVRCPKPTVERGRMIPQRFTFPYGVAVQFSCDEGFALRGATESQCQADGTWDPPLPTCQPVQCSKPPREDDLVIHPSKMWYAVNETLSFSCPRDGRPGLPSKSTCSANGTWIPPATCKKRDTCEKILKNKEAFQCGIPLEELKTLLEVKKLYLEIQKLEKELKITVPRISNGQLRSAQNFTAGSTATLECDAGYQPGGASMARCLPGGLWYPRLLTCIPEVQCPTPVIPHGREISVRKPEYNFGQQVEFQCDLGYVLKGSQRSQCSSDGMWRPPIPYCDRVCDPPPQITKGQHSALGTKLFPYGFEVKYSCVEGLSLIGDESIYCTSDDGENLTWSGPAPECRAVRCPKPTVERGRMIPKRFTFPYGVALQFSCDEGFVLSGATESQCQADGTWDPPVPTCRPVLCPRPQVAYGGLKSPLDDKTWYQINETVTLECAPGYQFSDNGNMSLEGSWTATCLPGGNWTPLPKCDFHCSQGLVESAAVHLLPALETAPGANSARQRSAGIAAMMSGEPGLGSHQGILSCGTPARAQGSGHPMLLLALLGLLSLPVAHGDCGPPPLLTYSRPSSDEHSSSFPVGSRVTYTCMEGALKIPGLPDMMECLPGNRWSKLPEPCGRSCTAPTRLQFAALSKEDEMRNFFPVGTNVTYVCRPGYENTSASSPTSTCLENLTWSEAAELCRRRSCGALAALPGGRTVPLTDLQFGAKVNVFCEDGYKLVGNSFIWCQLKGNDVEWSKLPTCECAQGNGISPSKKGLTWEMKLSLYKKSLQNTISSSHSFSISKSSGDCGPLPNISHAEPPEDTKHKQSFSVGSMVRYSCISGYTKRPFLSETIQCLPNSQWSHLQEFCGRSCPSPSYVPFAKISQEDQTQNFYPVNTTVRYICRPGFENTTEQVPTSTCLDNLTWTEVPELCRTIPCPPPPAIPNGQHDDGNSTETFLYDSVTTYTCDPGLELVVSPTAETNQTKPSEENPYWLVPPVVLGILAGIIMRCKDNEKRSPAKAVNAQRGDGAGEAGPEWSKAEQPLDHKSDTSSSPVCPLAGEGTPAHLVPQHTPSCHVCPLCGVPTHTHLCQPRHPTPDGDCGEPPSFAFAELTTPPEQSYTVGTQLRYECRPGYVRNGNESPVVTCLPNSTWSEKPDFCIGKSCGQPIITNGNFHVETNLLFGATITFSCNVGYSGLIIVSITKVGNATIVVILCPPPPEIKNGHLISGNTDFTFGMAASFSCNKGFSLIGEDTIYCSIGSNHNGTWSGPAPECKEVRCKNPDVKNGRRLSGFGTEHTYRDTVSFECNSGYRMEGSSLSTCEANSSWTPPLPVCDEILCGAPPHFPFAKLLTAVGDSSKFGTKLNYQCNPGYEAAPGKSSVLTCQDNDTWSAADPDFCVRQQCSAPEIQYGKVTGKNPPFPFETVVTFTCDSGHELIQSSAKCVASENGVHWDPAPPYCSSANMIAVGPTCPPPRIQYGMRVPAARYYYRPGDTVSFTCNPGYTLQGSRSSTCGADSRWNPPLPVCKKVRPCPMPPEIPNGNYNSQGKAFFTMGMFVRYTCNPGYYLVGNAAVFCRPSGNWSQPSPRCEDLQFGSTVVYGCEEGYRLIGQSSRQCEISGGRVAWSGDIPICQSIPCEPPPDIPNGKHTGRLLNEFHYGISVTYTCNPGFPLHGEPSIHCTTHDGKNGVWSGPIPTCGAGCSAPARLDFAELKEPYNNQTVFPVGMTVEYVCRPGYSQHPGMPPSITCLRNQTWSVVLEFCKKVKCPPPPSIPNGKHSGQPSDTHLPGSAVQYTCTEGYSLIGNDSLLCTATGTWSRSRPRCEAMGCNRPEIRNGRTTGLEATYRLADIIVFECDFGYALKGSQESRCQFGGKWDPPVPTCEKLPPCPSPPSIKNGHHDSKDVKVFIPGMSVKYYCDPGYALTGKITVSCLTSGSWSIPYPRCEVITCTSPSIKGGEVAEGQSTVYRPGANITFQCHPGYLLQGSRAAKCHPDGRWVPAVPTCEQVLQCPAPPAIEKGNHNSQDLDVFTTGMVVNYSCDPGYSLLGEASIYCTDSGNWSLPLPRCAGGCGAPPKLTFAELTREYRNQKEFAAGDTVRYSCQPGYMRRPGVPPTLTCLPNHTWSEALEFCKKVVCPLPPIRNGRVTVLKYRYTYKDTVSFKCRKGFTMRGHHTSQCQADQTWDPPVPVCEQTVKCFHPPNITNGKLKGNTSHTYPYGASVSYSCSPGYSLVGNASLSCTVSGTWSQPLPQCREIRCEFPDVQGVKKAIKGNTYRSGTNITLECDDGYTLEGISQTQCQEDFSWDPPVPACKLSTCDPPPRLQYAELEEKFQGMPSFPEGSQVSFLCRPGYKRIPGKSLTLTCGPDLQWSPTDQFCTVRSCKQPEGLPNGFVHVTDLTFGSAVTFSCQEGYRLRGKDTISCVIKNEDVDWDGSPPFCELVKCQNPKVKNGKKIAGFGPSYSYKDSVQFECDPGYFMVGSEIIICEENNTWSPPEPTCKKSVCDAPEVIDGVVIPIKSVYEVQESAQIRCNAHCSFPDGTKEVTVVCQGQKTWTYFPNCECGPESPGSTPGTGSGSTPGTGPGSTPGTGPGSTPGISSGSTPVISFGRVVVGQKPSYAVGDCITIECYPGYTLHGEAEIRYVGGNQWTPEVPTCQLSKYELQESPLV</sequence>
<proteinExistence type="predicted"/>
<feature type="domain" description="Sushi" evidence="6">
    <location>
        <begin position="2769"/>
        <end position="2827"/>
    </location>
</feature>
<feature type="domain" description="Sushi" evidence="6">
    <location>
        <begin position="95"/>
        <end position="156"/>
    </location>
</feature>
<dbReference type="PANTHER" id="PTHR45656:SF3">
    <property type="entry name" value="CUB AND SUSHI DOMAIN-CONTAINING PROTEIN 1"/>
    <property type="match status" value="1"/>
</dbReference>
<feature type="domain" description="Sushi" evidence="6">
    <location>
        <begin position="1854"/>
        <end position="1917"/>
    </location>
</feature>
<dbReference type="Gene3D" id="1.20.5.3730">
    <property type="match status" value="1"/>
</dbReference>
<feature type="domain" description="Sushi" evidence="6">
    <location>
        <begin position="819"/>
        <end position="882"/>
    </location>
</feature>
<feature type="disulfide bond" evidence="3">
    <location>
        <begin position="446"/>
        <end position="473"/>
    </location>
</feature>
<feature type="domain" description="Sushi" evidence="6">
    <location>
        <begin position="30"/>
        <end position="94"/>
    </location>
</feature>
<dbReference type="Gene3D" id="2.10.70.10">
    <property type="entry name" value="Complement Module, domain 1"/>
    <property type="match status" value="46"/>
</dbReference>
<feature type="disulfide bond" evidence="3">
    <location>
        <begin position="2710"/>
        <end position="2753"/>
    </location>
</feature>
<feature type="disulfide bond" evidence="3">
    <location>
        <begin position="2370"/>
        <end position="2397"/>
    </location>
</feature>
<feature type="disulfide bond" evidence="3">
    <location>
        <begin position="2016"/>
        <end position="2043"/>
    </location>
</feature>
<feature type="disulfide bond" evidence="3">
    <location>
        <begin position="2311"/>
        <end position="2338"/>
    </location>
</feature>
<feature type="disulfide bond" evidence="3">
    <location>
        <begin position="2049"/>
        <end position="2092"/>
    </location>
</feature>
<feature type="domain" description="Sushi" evidence="6">
    <location>
        <begin position="2954"/>
        <end position="3013"/>
    </location>
</feature>
<dbReference type="EMBL" id="WHWB01031782">
    <property type="protein sequence ID" value="KAJ7427930.1"/>
    <property type="molecule type" value="Genomic_DNA"/>
</dbReference>
<feature type="domain" description="Sushi" evidence="6">
    <location>
        <begin position="759"/>
        <end position="818"/>
    </location>
</feature>
<feature type="disulfide bond" evidence="3">
    <location>
        <begin position="2492"/>
        <end position="2519"/>
    </location>
</feature>
<feature type="disulfide bond" evidence="3">
    <location>
        <begin position="2525"/>
        <end position="2568"/>
    </location>
</feature>
<feature type="disulfide bond" evidence="3">
    <location>
        <begin position="2153"/>
        <end position="2196"/>
    </location>
</feature>
<feature type="disulfide bond" evidence="3">
    <location>
        <begin position="912"/>
        <end position="939"/>
    </location>
</feature>
<keyword evidence="1" id="KW-0677">Repeat</keyword>
<feature type="chain" id="PRO_5047362559" description="Sushi domain-containing protein" evidence="5">
    <location>
        <begin position="31"/>
        <end position="3180"/>
    </location>
</feature>
<dbReference type="InterPro" id="IPR035976">
    <property type="entry name" value="Sushi/SCR/CCP_sf"/>
</dbReference>
<feature type="domain" description="Sushi" evidence="6">
    <location>
        <begin position="1092"/>
        <end position="1154"/>
    </location>
</feature>
<feature type="disulfide bond" evidence="3">
    <location>
        <begin position="2403"/>
        <end position="2446"/>
    </location>
</feature>
<feature type="domain" description="Sushi" evidence="6">
    <location>
        <begin position="883"/>
        <end position="941"/>
    </location>
</feature>
<feature type="domain" description="Sushi" evidence="6">
    <location>
        <begin position="2584"/>
        <end position="2647"/>
    </location>
</feature>
<feature type="domain" description="Sushi" evidence="6">
    <location>
        <begin position="2523"/>
        <end position="2583"/>
    </location>
</feature>
<feature type="domain" description="Sushi" evidence="6">
    <location>
        <begin position="2280"/>
        <end position="2340"/>
    </location>
</feature>
<evidence type="ECO:0000313" key="8">
    <source>
        <dbReference type="Proteomes" id="UP001145742"/>
    </source>
</evidence>
<feature type="disulfide bond" evidence="3">
    <location>
        <begin position="789"/>
        <end position="816"/>
    </location>
</feature>
<feature type="domain" description="Sushi" evidence="6">
    <location>
        <begin position="3109"/>
        <end position="3169"/>
    </location>
</feature>
<evidence type="ECO:0000259" key="6">
    <source>
        <dbReference type="PROSITE" id="PS50923"/>
    </source>
</evidence>
<evidence type="ECO:0000256" key="4">
    <source>
        <dbReference type="SAM" id="MobiDB-lite"/>
    </source>
</evidence>
<feature type="region of interest" description="Disordered" evidence="4">
    <location>
        <begin position="1531"/>
        <end position="1575"/>
    </location>
</feature>
<reference evidence="7" key="1">
    <citation type="submission" date="2019-10" db="EMBL/GenBank/DDBJ databases">
        <authorList>
            <person name="Soares A.E.R."/>
            <person name="Aleixo A."/>
            <person name="Schneider P."/>
            <person name="Miyaki C.Y."/>
            <person name="Schneider M.P."/>
            <person name="Mello C."/>
            <person name="Vasconcelos A.T.R."/>
        </authorList>
    </citation>
    <scope>NUCLEOTIDE SEQUENCE</scope>
    <source>
        <tissue evidence="7">Muscle</tissue>
    </source>
</reference>
<feature type="disulfide bond" evidence="3">
    <location>
        <begin position="2432"/>
        <end position="2459"/>
    </location>
</feature>
<feature type="domain" description="Sushi" evidence="6">
    <location>
        <begin position="1616"/>
        <end position="1678"/>
    </location>
</feature>
<feature type="domain" description="Sushi" evidence="6">
    <location>
        <begin position="599"/>
        <end position="657"/>
    </location>
</feature>
<feature type="disulfide bond" evidence="3">
    <location>
        <begin position="728"/>
        <end position="755"/>
    </location>
</feature>
<feature type="disulfide bond" evidence="3">
    <location>
        <begin position="477"/>
        <end position="520"/>
    </location>
</feature>
<evidence type="ECO:0000256" key="1">
    <source>
        <dbReference type="ARBA" id="ARBA00022737"/>
    </source>
</evidence>
<keyword evidence="2 3" id="KW-1015">Disulfide bond</keyword>
<feature type="domain" description="Sushi" evidence="6">
    <location>
        <begin position="2462"/>
        <end position="2521"/>
    </location>
</feature>
<feature type="domain" description="Sushi" evidence="6">
    <location>
        <begin position="2110"/>
        <end position="2150"/>
    </location>
</feature>
<feature type="domain" description="Sushi" evidence="6">
    <location>
        <begin position="288"/>
        <end position="351"/>
    </location>
</feature>
<dbReference type="InterPro" id="IPR051277">
    <property type="entry name" value="SEZ6_CSMD_C4BPB_Regulators"/>
</dbReference>
<comment type="caution">
    <text evidence="7">The sequence shown here is derived from an EMBL/GenBank/DDBJ whole genome shotgun (WGS) entry which is preliminary data.</text>
</comment>
<accession>A0ABQ9DUI6</accession>
<feature type="disulfide bond" evidence="3">
    <location>
        <begin position="820"/>
        <end position="863"/>
    </location>
</feature>
<feature type="domain" description="Sushi" evidence="6">
    <location>
        <begin position="942"/>
        <end position="1010"/>
    </location>
</feature>
<feature type="compositionally biased region" description="Basic and acidic residues" evidence="4">
    <location>
        <begin position="1555"/>
        <end position="1566"/>
    </location>
</feature>
<dbReference type="PANTHER" id="PTHR45656">
    <property type="entry name" value="PROTEIN CBR-CLEC-78"/>
    <property type="match status" value="1"/>
</dbReference>
<feature type="compositionally biased region" description="Gly residues" evidence="4">
    <location>
        <begin position="3083"/>
        <end position="3105"/>
    </location>
</feature>
<feature type="domain" description="Sushi" evidence="6">
    <location>
        <begin position="2708"/>
        <end position="2768"/>
    </location>
</feature>
<feature type="domain" description="Sushi" evidence="6">
    <location>
        <begin position="228"/>
        <end position="287"/>
    </location>
</feature>
<feature type="domain" description="Sushi" evidence="6">
    <location>
        <begin position="2648"/>
        <end position="2706"/>
    </location>
</feature>
<feature type="disulfide bond" evidence="3">
    <location>
        <begin position="258"/>
        <end position="285"/>
    </location>
</feature>
<evidence type="ECO:0000256" key="3">
    <source>
        <dbReference type="PROSITE-ProRule" id="PRU00302"/>
    </source>
</evidence>
<name>A0ABQ9DUI6_9PASS</name>
<feature type="domain" description="Sushi" evidence="6">
    <location>
        <begin position="2341"/>
        <end position="2399"/>
    </location>
</feature>
<dbReference type="Pfam" id="PF00084">
    <property type="entry name" value="Sushi"/>
    <property type="match status" value="43"/>
</dbReference>
<feature type="disulfide bond" evidence="3">
    <location>
        <begin position="2554"/>
        <end position="2581"/>
    </location>
</feature>
<feature type="domain" description="Sushi" evidence="6">
    <location>
        <begin position="1730"/>
        <end position="1793"/>
    </location>
</feature>
<feature type="disulfide bond" evidence="3">
    <location>
        <begin position="2798"/>
        <end position="2825"/>
    </location>
</feature>
<feature type="domain" description="Sushi" evidence="6">
    <location>
        <begin position="1986"/>
        <end position="2045"/>
    </location>
</feature>
<evidence type="ECO:0000313" key="7">
    <source>
        <dbReference type="EMBL" id="KAJ7427930.1"/>
    </source>
</evidence>
<protein>
    <recommendedName>
        <fullName evidence="6">Sushi domain-containing protein</fullName>
    </recommendedName>
</protein>
<feature type="disulfide bond" evidence="3">
    <location>
        <begin position="2282"/>
        <end position="2325"/>
    </location>
</feature>
<feature type="domain" description="Sushi" evidence="6">
    <location>
        <begin position="1387"/>
        <end position="1451"/>
    </location>
</feature>
<feature type="disulfide bond" evidence="3">
    <location>
        <begin position="2078"/>
        <end position="2105"/>
    </location>
</feature>
<evidence type="ECO:0000256" key="5">
    <source>
        <dbReference type="SAM" id="SignalP"/>
    </source>
</evidence>
<feature type="disulfide bond" evidence="3">
    <location>
        <begin position="569"/>
        <end position="596"/>
    </location>
</feature>
<keyword evidence="8" id="KW-1185">Reference proteome</keyword>
<feature type="domain" description="Sushi" evidence="6">
    <location>
        <begin position="2828"/>
        <end position="2892"/>
    </location>
</feature>
<dbReference type="CDD" id="cd00033">
    <property type="entry name" value="CCP"/>
    <property type="match status" value="43"/>
</dbReference>
<feature type="disulfide bond" evidence="3">
    <location>
        <begin position="2677"/>
        <end position="2704"/>
    </location>
</feature>
<organism evidence="7 8">
    <name type="scientific">Willisornis vidua</name>
    <name type="common">Xingu scale-backed antbird</name>
    <dbReference type="NCBI Taxonomy" id="1566151"/>
    <lineage>
        <taxon>Eukaryota</taxon>
        <taxon>Metazoa</taxon>
        <taxon>Chordata</taxon>
        <taxon>Craniata</taxon>
        <taxon>Vertebrata</taxon>
        <taxon>Euteleostomi</taxon>
        <taxon>Archelosauria</taxon>
        <taxon>Archosauria</taxon>
        <taxon>Dinosauria</taxon>
        <taxon>Saurischia</taxon>
        <taxon>Theropoda</taxon>
        <taxon>Coelurosauria</taxon>
        <taxon>Aves</taxon>
        <taxon>Neognathae</taxon>
        <taxon>Neoaves</taxon>
        <taxon>Telluraves</taxon>
        <taxon>Australaves</taxon>
        <taxon>Passeriformes</taxon>
        <taxon>Thamnophilidae</taxon>
        <taxon>Willisornis</taxon>
    </lineage>
</organism>
<evidence type="ECO:0000256" key="2">
    <source>
        <dbReference type="ARBA" id="ARBA00023157"/>
    </source>
</evidence>
<feature type="domain" description="Sushi" evidence="6">
    <location>
        <begin position="671"/>
        <end position="757"/>
    </location>
</feature>
<feature type="disulfide bond" evidence="3">
    <location>
        <begin position="1824"/>
        <end position="1851"/>
    </location>
</feature>
<feature type="domain" description="Sushi" evidence="6">
    <location>
        <begin position="540"/>
        <end position="598"/>
    </location>
</feature>
<feature type="domain" description="Sushi" evidence="6">
    <location>
        <begin position="2047"/>
        <end position="2107"/>
    </location>
</feature>
<feature type="domain" description="Sushi" evidence="6">
    <location>
        <begin position="2893"/>
        <end position="2953"/>
    </location>
</feature>
<dbReference type="SUPFAM" id="SSF57535">
    <property type="entry name" value="Complement control module/SCR domain"/>
    <property type="match status" value="45"/>
</dbReference>
<feature type="domain" description="Sushi" evidence="6">
    <location>
        <begin position="157"/>
        <end position="227"/>
    </location>
</feature>
<feature type="domain" description="Sushi" evidence="6">
    <location>
        <begin position="475"/>
        <end position="539"/>
    </location>
</feature>
<dbReference type="PROSITE" id="PS50923">
    <property type="entry name" value="SUSHI"/>
    <property type="match status" value="43"/>
</dbReference>
<feature type="disulfide bond" evidence="3">
    <location>
        <begin position="3140"/>
        <end position="3167"/>
    </location>
</feature>
<feature type="disulfide bond" evidence="3">
    <location>
        <begin position="2984"/>
        <end position="3011"/>
    </location>
</feature>
<feature type="signal peptide" evidence="5">
    <location>
        <begin position="1"/>
        <end position="30"/>
    </location>
</feature>
<dbReference type="InterPro" id="IPR000436">
    <property type="entry name" value="Sushi_SCR_CCP_dom"/>
</dbReference>
<gene>
    <name evidence="7" type="ORF">WISP_02888</name>
</gene>
<keyword evidence="3" id="KW-0768">Sushi</keyword>
<feature type="domain" description="Sushi" evidence="6">
    <location>
        <begin position="1794"/>
        <end position="1853"/>
    </location>
</feature>
<feature type="domain" description="Sushi" evidence="6">
    <location>
        <begin position="1220"/>
        <end position="1280"/>
    </location>
</feature>
<dbReference type="SMART" id="SM00032">
    <property type="entry name" value="CCP"/>
    <property type="match status" value="45"/>
</dbReference>
<keyword evidence="5" id="KW-0732">Signal</keyword>
<feature type="domain" description="Sushi" evidence="6">
    <location>
        <begin position="416"/>
        <end position="473"/>
    </location>
</feature>
<dbReference type="Proteomes" id="UP001145742">
    <property type="component" value="Unassembled WGS sequence"/>
</dbReference>
<feature type="domain" description="Sushi" evidence="6">
    <location>
        <begin position="2401"/>
        <end position="2461"/>
    </location>
</feature>
<feature type="domain" description="Sushi" evidence="6">
    <location>
        <begin position="1918"/>
        <end position="1978"/>
    </location>
</feature>
<feature type="disulfide bond" evidence="3">
    <location>
        <begin position="2739"/>
        <end position="2766"/>
    </location>
</feature>
<feature type="region of interest" description="Disordered" evidence="4">
    <location>
        <begin position="3079"/>
        <end position="3112"/>
    </location>
</feature>
<feature type="domain" description="Sushi" evidence="6">
    <location>
        <begin position="2151"/>
        <end position="2215"/>
    </location>
</feature>
<comment type="caution">
    <text evidence="3">Lacks conserved residue(s) required for the propagation of feature annotation.</text>
</comment>
<feature type="domain" description="Sushi" evidence="6">
    <location>
        <begin position="2226"/>
        <end position="2279"/>
    </location>
</feature>